<dbReference type="EMBL" id="NCKU01003601">
    <property type="protein sequence ID" value="RWS07210.1"/>
    <property type="molecule type" value="Genomic_DNA"/>
</dbReference>
<dbReference type="InterPro" id="IPR002035">
    <property type="entry name" value="VWF_A"/>
</dbReference>
<evidence type="ECO:0000256" key="2">
    <source>
        <dbReference type="ARBA" id="ARBA00016816"/>
    </source>
</evidence>
<dbReference type="GO" id="GO:0032039">
    <property type="term" value="C:integrator complex"/>
    <property type="evidence" value="ECO:0007669"/>
    <property type="project" value="InterPro"/>
</dbReference>
<proteinExistence type="inferred from homology"/>
<evidence type="ECO:0000313" key="9">
    <source>
        <dbReference type="EMBL" id="RWS07226.1"/>
    </source>
</evidence>
<dbReference type="InterPro" id="IPR036465">
    <property type="entry name" value="vWFA_dom_sf"/>
</dbReference>
<evidence type="ECO:0000259" key="5">
    <source>
        <dbReference type="Pfam" id="PF13519"/>
    </source>
</evidence>
<dbReference type="SUPFAM" id="SSF53300">
    <property type="entry name" value="vWA-like"/>
    <property type="match status" value="1"/>
</dbReference>
<feature type="domain" description="VWFA" evidence="5">
    <location>
        <begin position="3"/>
        <end position="119"/>
    </location>
</feature>
<protein>
    <recommendedName>
        <fullName evidence="2">Integrator complex subunit 14</fullName>
    </recommendedName>
</protein>
<evidence type="ECO:0000313" key="10">
    <source>
        <dbReference type="Proteomes" id="UP000285301"/>
    </source>
</evidence>
<dbReference type="STRING" id="1965070.A0A3S3NW63"/>
<name>A0A3S3NW63_9ACAR</name>
<accession>A0A3S3NW63</accession>
<feature type="domain" description="Integrator complex subunit 14 C-terminal" evidence="7">
    <location>
        <begin position="407"/>
        <end position="510"/>
    </location>
</feature>
<sequence length="515" mass="57329">MPTVILFDVSLSMCRTIVTKHASDAHTIKSLAVNALTAFFDSLTANCRLEFCSLMLFSSLWERSVSFTRDYECIKTALNNLDTFYDKTNIMNALKGVQDLVLEEWGTNIQCQVILVTDGSPGISAYSTDIKPFKFNFPCKLHVVCICPPNDACLSLSVPYYKKLIHLSSAPNGQTDKQLWIPDSNTLSLKCVQKLFINLAETNYSTFKGKLHCGSLNCSVSLFPPLEPLTHSNDFEILTAQPSQDIHLMGFMKIEEVSSPPVSSRHLVFSLPALKEDLRKQHSVLNLATNPNHELSTSTMSDIEEAMNSIFAEDGKQPSLCVLLHGSLKVEGMVAICKIGDPDWYGMLYSWADSKKKFNLMLSAFHCGYDSISWLGNISMLGLPSLSIKSNEVNQIAEKKSYSQNCVVWINQSNLQSDVQKVVRFAKKLPEKTANFYKELNKFRRAALTIGFYEVIDGLATILERECTLLPGSAHPEAALQLTHAVNALRSARDASSYDLTILPLKTQFNTDSSI</sequence>
<keyword evidence="3" id="KW-0539">Nucleus</keyword>
<dbReference type="InterPro" id="IPR039841">
    <property type="entry name" value="INTS14"/>
</dbReference>
<reference evidence="9" key="2">
    <citation type="submission" date="2018-11" db="EMBL/GenBank/DDBJ databases">
        <title>Trombidioid mite genomics.</title>
        <authorList>
            <person name="Dong X."/>
        </authorList>
    </citation>
    <scope>NUCLEOTIDE SEQUENCE</scope>
    <source>
        <strain evidence="9">UoL-WK</strain>
    </source>
</reference>
<evidence type="ECO:0000256" key="4">
    <source>
        <dbReference type="ARBA" id="ARBA00061449"/>
    </source>
</evidence>
<dbReference type="PANTHER" id="PTHR13532">
    <property type="match status" value="1"/>
</dbReference>
<dbReference type="EMBL" id="NCKU01003597">
    <property type="protein sequence ID" value="RWS07226.1"/>
    <property type="molecule type" value="Genomic_DNA"/>
</dbReference>
<dbReference type="Proteomes" id="UP000285301">
    <property type="component" value="Unassembled WGS sequence"/>
</dbReference>
<comment type="subcellular location">
    <subcellularLocation>
        <location evidence="1">Nucleus</location>
    </subcellularLocation>
</comment>
<dbReference type="OrthoDB" id="2374335at2759"/>
<dbReference type="InterPro" id="IPR046471">
    <property type="entry name" value="IntS14_C"/>
</dbReference>
<evidence type="ECO:0000256" key="1">
    <source>
        <dbReference type="ARBA" id="ARBA00004123"/>
    </source>
</evidence>
<keyword evidence="10" id="KW-1185">Reference proteome</keyword>
<evidence type="ECO:0000256" key="3">
    <source>
        <dbReference type="ARBA" id="ARBA00023242"/>
    </source>
</evidence>
<evidence type="ECO:0000259" key="6">
    <source>
        <dbReference type="Pfam" id="PF19435"/>
    </source>
</evidence>
<organism evidence="9 10">
    <name type="scientific">Dinothrombium tinctorium</name>
    <dbReference type="NCBI Taxonomy" id="1965070"/>
    <lineage>
        <taxon>Eukaryota</taxon>
        <taxon>Metazoa</taxon>
        <taxon>Ecdysozoa</taxon>
        <taxon>Arthropoda</taxon>
        <taxon>Chelicerata</taxon>
        <taxon>Arachnida</taxon>
        <taxon>Acari</taxon>
        <taxon>Acariformes</taxon>
        <taxon>Trombidiformes</taxon>
        <taxon>Prostigmata</taxon>
        <taxon>Anystina</taxon>
        <taxon>Parasitengona</taxon>
        <taxon>Trombidioidea</taxon>
        <taxon>Trombidiidae</taxon>
        <taxon>Dinothrombium</taxon>
    </lineage>
</organism>
<gene>
    <name evidence="8" type="ORF">B4U79_01370</name>
    <name evidence="9" type="ORF">B4U79_07603</name>
</gene>
<dbReference type="PANTHER" id="PTHR13532:SF3">
    <property type="entry name" value="INTEGRATOR COMPLEX SUBUNIT 14"/>
    <property type="match status" value="1"/>
</dbReference>
<dbReference type="InterPro" id="IPR045814">
    <property type="entry name" value="IntS14_b-barrel"/>
</dbReference>
<dbReference type="AlphaFoldDB" id="A0A3S3NW63"/>
<dbReference type="Pfam" id="PF19435">
    <property type="entry name" value="IntS14_b-barrel"/>
    <property type="match status" value="1"/>
</dbReference>
<dbReference type="Gene3D" id="3.40.50.410">
    <property type="entry name" value="von Willebrand factor, type A domain"/>
    <property type="match status" value="1"/>
</dbReference>
<comment type="similarity">
    <text evidence="4">Belongs to the Integrator subunit 14 family.</text>
</comment>
<dbReference type="Pfam" id="PF13519">
    <property type="entry name" value="VWA_2"/>
    <property type="match status" value="1"/>
</dbReference>
<feature type="domain" description="Integrator complex subunit 14 beta-barrel" evidence="6">
    <location>
        <begin position="204"/>
        <end position="368"/>
    </location>
</feature>
<evidence type="ECO:0000259" key="7">
    <source>
        <dbReference type="Pfam" id="PF20504"/>
    </source>
</evidence>
<comment type="caution">
    <text evidence="9">The sequence shown here is derived from an EMBL/GenBank/DDBJ whole genome shotgun (WGS) entry which is preliminary data.</text>
</comment>
<evidence type="ECO:0000313" key="8">
    <source>
        <dbReference type="EMBL" id="RWS07210.1"/>
    </source>
</evidence>
<reference evidence="9 10" key="1">
    <citation type="journal article" date="2018" name="Gigascience">
        <title>Genomes of trombidid mites reveal novel predicted allergens and laterally-transferred genes associated with secondary metabolism.</title>
        <authorList>
            <person name="Dong X."/>
            <person name="Chaisiri K."/>
            <person name="Xia D."/>
            <person name="Armstrong S.D."/>
            <person name="Fang Y."/>
            <person name="Donnelly M.J."/>
            <person name="Kadowaki T."/>
            <person name="McGarry J.W."/>
            <person name="Darby A.C."/>
            <person name="Makepeace B.L."/>
        </authorList>
    </citation>
    <scope>NUCLEOTIDE SEQUENCE [LARGE SCALE GENOMIC DNA]</scope>
    <source>
        <strain evidence="9">UoL-WK</strain>
    </source>
</reference>
<dbReference type="GO" id="GO:0034472">
    <property type="term" value="P:snRNA 3'-end processing"/>
    <property type="evidence" value="ECO:0007669"/>
    <property type="project" value="TreeGrafter"/>
</dbReference>
<dbReference type="Pfam" id="PF20504">
    <property type="entry name" value="IntS14_C"/>
    <property type="match status" value="1"/>
</dbReference>